<feature type="chain" id="PRO_5003166794" evidence="2">
    <location>
        <begin position="26"/>
        <end position="409"/>
    </location>
</feature>
<feature type="signal peptide" evidence="2">
    <location>
        <begin position="1"/>
        <end position="25"/>
    </location>
</feature>
<dbReference type="PANTHER" id="PTHR22953">
    <property type="entry name" value="ACID PHOSPHATASE RELATED"/>
    <property type="match status" value="1"/>
</dbReference>
<dbReference type="Pfam" id="PF00149">
    <property type="entry name" value="Metallophos"/>
    <property type="match status" value="1"/>
</dbReference>
<dbReference type="eggNOG" id="COG1409">
    <property type="taxonomic scope" value="Bacteria"/>
</dbReference>
<dbReference type="PANTHER" id="PTHR22953:SF153">
    <property type="entry name" value="PURPLE ACID PHOSPHATASE"/>
    <property type="match status" value="1"/>
</dbReference>
<evidence type="ECO:0000313" key="4">
    <source>
        <dbReference type="EMBL" id="EFQ04826.1"/>
    </source>
</evidence>
<dbReference type="GO" id="GO:0003993">
    <property type="term" value="F:acid phosphatase activity"/>
    <property type="evidence" value="ECO:0007669"/>
    <property type="project" value="InterPro"/>
</dbReference>
<dbReference type="Gene3D" id="3.60.21.10">
    <property type="match status" value="1"/>
</dbReference>
<evidence type="ECO:0000256" key="1">
    <source>
        <dbReference type="ARBA" id="ARBA00022729"/>
    </source>
</evidence>
<reference evidence="4 5" key="1">
    <citation type="submission" date="2010-08" db="EMBL/GenBank/DDBJ databases">
        <authorList>
            <person name="Weinstock G."/>
            <person name="Sodergren E."/>
            <person name="Clifton S."/>
            <person name="Fulton L."/>
            <person name="Fulton B."/>
            <person name="Courtney L."/>
            <person name="Fronick C."/>
            <person name="Harrison M."/>
            <person name="Strong C."/>
            <person name="Farmer C."/>
            <person name="Delahaunty K."/>
            <person name="Markovic C."/>
            <person name="Hall O."/>
            <person name="Minx P."/>
            <person name="Tomlinson C."/>
            <person name="Mitreva M."/>
            <person name="Hou S."/>
            <person name="Chen J."/>
            <person name="Wollam A."/>
            <person name="Pepin K.H."/>
            <person name="Johnson M."/>
            <person name="Bhonagiri V."/>
            <person name="Zhang X."/>
            <person name="Suruliraj S."/>
            <person name="Warren W."/>
            <person name="Chinwalla A."/>
            <person name="Mardis E.R."/>
            <person name="Wilson R.K."/>
        </authorList>
    </citation>
    <scope>NUCLEOTIDE SEQUENCE [LARGE SCALE GENOMIC DNA]</scope>
    <source>
        <strain evidence="4 5">F0359</strain>
    </source>
</reference>
<evidence type="ECO:0000256" key="2">
    <source>
        <dbReference type="SAM" id="SignalP"/>
    </source>
</evidence>
<protein>
    <submittedName>
        <fullName evidence="4">Ser/Thr phosphatase family protein</fullName>
    </submittedName>
</protein>
<dbReference type="OrthoDB" id="9809781at2"/>
<dbReference type="RefSeq" id="WP_006941134.1">
    <property type="nucleotide sequence ID" value="NZ_GL538184.1"/>
</dbReference>
<gene>
    <name evidence="4" type="ORF">HMPREF9429_00323</name>
</gene>
<evidence type="ECO:0000259" key="3">
    <source>
        <dbReference type="Pfam" id="PF00149"/>
    </source>
</evidence>
<dbReference type="STRING" id="706434.HMPREF9429_00323"/>
<dbReference type="AlphaFoldDB" id="E2ZA64"/>
<sequence length="409" mass="46267">MKKRVLHAACFGVISAFGLVWPVAAQVQHVMQIVGEDGLTSRTVAWLDDRAGTYPVFSYKKKGDTYEKTAFVIWGERPPLYAEGTERAWQSYAVRLTGLEAGTEYVYTVATETDRVDGAFTMPEKSPLEYKISVMGDSQSVDYGEWGKTVNAALRHMPQADLRISMGDLTDNGQAWFQWKAWLDEGRSAENIPLAPVLGNHEAYSMTWTFAEPETYRSLFPVPQNGPEGQTGLAYFFDYGDVRFISLNTNEEELGATRPNMLTLEAGWLEKILKQSETEHKRVILLMHRSPWSTPYSGAKDVNGTAFLPLIDKYEVPLVFTAHEHCYARSYPLREGRPEAKGTVYITTGRSGSETWAEAVRRPFDVAYDDCMDLPVYVELRLRKDGFYVSAYKRDGRLIDEVIIPTKKK</sequence>
<keyword evidence="1 2" id="KW-0732">Signal</keyword>
<dbReference type="InterPro" id="IPR008963">
    <property type="entry name" value="Purple_acid_Pase-like_N"/>
</dbReference>
<dbReference type="SUPFAM" id="SSF56300">
    <property type="entry name" value="Metallo-dependent phosphatases"/>
    <property type="match status" value="1"/>
</dbReference>
<dbReference type="InterPro" id="IPR039331">
    <property type="entry name" value="PAPs-like"/>
</dbReference>
<accession>E2ZA64</accession>
<feature type="domain" description="Calcineurin-like phosphoesterase" evidence="3">
    <location>
        <begin position="131"/>
        <end position="327"/>
    </location>
</feature>
<comment type="caution">
    <text evidence="4">The sequence shown here is derived from an EMBL/GenBank/DDBJ whole genome shotgun (WGS) entry which is preliminary data.</text>
</comment>
<dbReference type="InterPro" id="IPR029052">
    <property type="entry name" value="Metallo-depent_PP-like"/>
</dbReference>
<dbReference type="SUPFAM" id="SSF49363">
    <property type="entry name" value="Purple acid phosphatase, N-terminal domain"/>
    <property type="match status" value="1"/>
</dbReference>
<dbReference type="GO" id="GO:0046872">
    <property type="term" value="F:metal ion binding"/>
    <property type="evidence" value="ECO:0007669"/>
    <property type="project" value="InterPro"/>
</dbReference>
<name>E2ZA64_9FIRM</name>
<keyword evidence="5" id="KW-1185">Reference proteome</keyword>
<organism evidence="4 5">
    <name type="scientific">Megasphaera micronuciformis F0359</name>
    <dbReference type="NCBI Taxonomy" id="706434"/>
    <lineage>
        <taxon>Bacteria</taxon>
        <taxon>Bacillati</taxon>
        <taxon>Bacillota</taxon>
        <taxon>Negativicutes</taxon>
        <taxon>Veillonellales</taxon>
        <taxon>Veillonellaceae</taxon>
        <taxon>Megasphaera</taxon>
    </lineage>
</organism>
<dbReference type="EMBL" id="AECS01000010">
    <property type="protein sequence ID" value="EFQ04826.1"/>
    <property type="molecule type" value="Genomic_DNA"/>
</dbReference>
<evidence type="ECO:0000313" key="5">
    <source>
        <dbReference type="Proteomes" id="UP000003195"/>
    </source>
</evidence>
<dbReference type="InterPro" id="IPR004843">
    <property type="entry name" value="Calcineurin-like_PHP"/>
</dbReference>
<proteinExistence type="predicted"/>
<dbReference type="Proteomes" id="UP000003195">
    <property type="component" value="Unassembled WGS sequence"/>
</dbReference>
<dbReference type="HOGENOM" id="CLU_035600_1_1_9"/>